<keyword evidence="1" id="KW-0378">Hydrolase</keyword>
<accession>D8QHJ3</accession>
<dbReference type="InParanoid" id="D8QHJ3"/>
<evidence type="ECO:0000313" key="3">
    <source>
        <dbReference type="EMBL" id="EFI92684.1"/>
    </source>
</evidence>
<name>D8QHJ3_SCHCM</name>
<reference evidence="3 4" key="1">
    <citation type="journal article" date="2010" name="Nat. Biotechnol.">
        <title>Genome sequence of the model mushroom Schizophyllum commune.</title>
        <authorList>
            <person name="Ohm R.A."/>
            <person name="de Jong J.F."/>
            <person name="Lugones L.G."/>
            <person name="Aerts A."/>
            <person name="Kothe E."/>
            <person name="Stajich J.E."/>
            <person name="de Vries R.P."/>
            <person name="Record E."/>
            <person name="Levasseur A."/>
            <person name="Baker S.E."/>
            <person name="Bartholomew K.A."/>
            <person name="Coutinho P.M."/>
            <person name="Erdmann S."/>
            <person name="Fowler T.J."/>
            <person name="Gathman A.C."/>
            <person name="Lombard V."/>
            <person name="Henrissat B."/>
            <person name="Knabe N."/>
            <person name="Kuees U."/>
            <person name="Lilly W.W."/>
            <person name="Lindquist E."/>
            <person name="Lucas S."/>
            <person name="Magnuson J.K."/>
            <person name="Piumi F."/>
            <person name="Raudaskoski M."/>
            <person name="Salamov A."/>
            <person name="Schmutz J."/>
            <person name="Schwarze F.W.M.R."/>
            <person name="vanKuyk P.A."/>
            <person name="Horton J.S."/>
            <person name="Grigoriev I.V."/>
            <person name="Woesten H.A.B."/>
        </authorList>
    </citation>
    <scope>NUCLEOTIDE SEQUENCE [LARGE SCALE GENOMIC DNA]</scope>
    <source>
        <strain evidence="4">H4-8 / FGSC 9210</strain>
    </source>
</reference>
<dbReference type="PANTHER" id="PTHR43316">
    <property type="entry name" value="HYDROLASE, HALOACID DELAHOGENASE-RELATED"/>
    <property type="match status" value="1"/>
</dbReference>
<organism evidence="4">
    <name type="scientific">Schizophyllum commune (strain H4-8 / FGSC 9210)</name>
    <name type="common">Split gill fungus</name>
    <dbReference type="NCBI Taxonomy" id="578458"/>
    <lineage>
        <taxon>Eukaryota</taxon>
        <taxon>Fungi</taxon>
        <taxon>Dikarya</taxon>
        <taxon>Basidiomycota</taxon>
        <taxon>Agaricomycotina</taxon>
        <taxon>Agaricomycetes</taxon>
        <taxon>Agaricomycetidae</taxon>
        <taxon>Agaricales</taxon>
        <taxon>Schizophyllaceae</taxon>
        <taxon>Schizophyllum</taxon>
    </lineage>
</organism>
<dbReference type="Gene3D" id="3.40.50.1000">
    <property type="entry name" value="HAD superfamily/HAD-like"/>
    <property type="match status" value="1"/>
</dbReference>
<gene>
    <name evidence="3" type="ORF">SCHCODRAFT_61087</name>
</gene>
<dbReference type="OMA" id="TCWIERR"/>
<dbReference type="HOGENOM" id="CLU_045011_3_2_1"/>
<evidence type="ECO:0000256" key="2">
    <source>
        <dbReference type="SAM" id="MobiDB-lite"/>
    </source>
</evidence>
<dbReference type="EMBL" id="GL377312">
    <property type="protein sequence ID" value="EFI92684.1"/>
    <property type="molecule type" value="Genomic_DNA"/>
</dbReference>
<dbReference type="InterPro" id="IPR023214">
    <property type="entry name" value="HAD_sf"/>
</dbReference>
<feature type="region of interest" description="Disordered" evidence="2">
    <location>
        <begin position="87"/>
        <end position="110"/>
    </location>
</feature>
<protein>
    <recommendedName>
        <fullName evidence="5">HAD-like protein</fullName>
    </recommendedName>
</protein>
<dbReference type="InterPro" id="IPR051540">
    <property type="entry name" value="S-2-haloacid_dehalogenase"/>
</dbReference>
<dbReference type="Gene3D" id="1.10.150.750">
    <property type="match status" value="1"/>
</dbReference>
<keyword evidence="4" id="KW-1185">Reference proteome</keyword>
<proteinExistence type="predicted"/>
<dbReference type="InterPro" id="IPR036412">
    <property type="entry name" value="HAD-like_sf"/>
</dbReference>
<evidence type="ECO:0000256" key="1">
    <source>
        <dbReference type="ARBA" id="ARBA00022801"/>
    </source>
</evidence>
<dbReference type="Proteomes" id="UP000007431">
    <property type="component" value="Unassembled WGS sequence"/>
</dbReference>
<evidence type="ECO:0008006" key="5">
    <source>
        <dbReference type="Google" id="ProtNLM"/>
    </source>
</evidence>
<sequence>MPRLTDHKVIIFDVYTTLADWTTTVYENLKPLLSRYASSARWTQEEAMNAFGSIERDVQSRYPDKLHHEIFEIVYAELEDSLKDLDGNQYRDAGAQTNPPEPRATSTPEERRAFGRCTKDIVQFPDTPEALRRLAKHFKLVVLSNIDNECFAHTHHRMAAPEEYPNALKTYSYPEPNPKKYWYPQTVEGTKSPFTLLLTAEDVGAYKPDHKGFNIAFDEIENDPELLGGSGLKAKEHTLIVANGLPGNIAPAPELGVKSVFIDRNHLGDDKAASKIGGKKWTWKFDTLGELADAVEEEVASK</sequence>
<dbReference type="AlphaFoldDB" id="D8QHJ3"/>
<dbReference type="VEuPathDB" id="FungiDB:SCHCODRAFT_02640989"/>
<dbReference type="PANTHER" id="PTHR43316:SF9">
    <property type="entry name" value="ACID DEHALOGENASE, PUTATIVE (AFU_ORTHOLOGUE AFUA_6G14460)-RELATED"/>
    <property type="match status" value="1"/>
</dbReference>
<dbReference type="eggNOG" id="ENOG502S0RM">
    <property type="taxonomic scope" value="Eukaryota"/>
</dbReference>
<dbReference type="GO" id="GO:0016787">
    <property type="term" value="F:hydrolase activity"/>
    <property type="evidence" value="ECO:0007669"/>
    <property type="project" value="UniProtKB-KW"/>
</dbReference>
<evidence type="ECO:0000313" key="4">
    <source>
        <dbReference type="Proteomes" id="UP000007431"/>
    </source>
</evidence>
<dbReference type="SUPFAM" id="SSF56784">
    <property type="entry name" value="HAD-like"/>
    <property type="match status" value="1"/>
</dbReference>